<keyword evidence="3" id="KW-1185">Reference proteome</keyword>
<dbReference type="Pfam" id="PF13614">
    <property type="entry name" value="AAA_31"/>
    <property type="match status" value="1"/>
</dbReference>
<dbReference type="SUPFAM" id="SSF52540">
    <property type="entry name" value="P-loop containing nucleoside triphosphate hydrolases"/>
    <property type="match status" value="1"/>
</dbReference>
<organism evidence="2 3">
    <name type="scientific">Vulcanisaeta moutnovskia (strain 768-28)</name>
    <dbReference type="NCBI Taxonomy" id="985053"/>
    <lineage>
        <taxon>Archaea</taxon>
        <taxon>Thermoproteota</taxon>
        <taxon>Thermoprotei</taxon>
        <taxon>Thermoproteales</taxon>
        <taxon>Thermoproteaceae</taxon>
        <taxon>Vulcanisaeta</taxon>
    </lineage>
</organism>
<dbReference type="Gene3D" id="3.40.50.300">
    <property type="entry name" value="P-loop containing nucleotide triphosphate hydrolases"/>
    <property type="match status" value="1"/>
</dbReference>
<dbReference type="GeneID" id="10289741"/>
<dbReference type="EMBL" id="CP002529">
    <property type="protein sequence ID" value="ADY02286.1"/>
    <property type="molecule type" value="Genomic_DNA"/>
</dbReference>
<name>F0QWR9_VULM7</name>
<evidence type="ECO:0000313" key="3">
    <source>
        <dbReference type="Proteomes" id="UP000007485"/>
    </source>
</evidence>
<dbReference type="HOGENOM" id="CLU_1154410_0_0_2"/>
<protein>
    <recommendedName>
        <fullName evidence="1">AAA domain-containing protein</fullName>
    </recommendedName>
</protein>
<dbReference type="STRING" id="985053.VMUT_2089"/>
<evidence type="ECO:0000259" key="1">
    <source>
        <dbReference type="Pfam" id="PF13614"/>
    </source>
</evidence>
<reference evidence="2 3" key="1">
    <citation type="journal article" date="2011" name="J. Bacteriol.">
        <title>Complete genome sequence of 'Vulcanisaeta moutnovskia' strain 768-28, a novel member of the hyperthermophilic crenarchaeal genus vulcanisaeta.</title>
        <authorList>
            <person name="Gumerov V.M."/>
            <person name="Mardanov A.V."/>
            <person name="Beletsky A.V."/>
            <person name="Prokofeva M.I."/>
            <person name="Bonch-Osmolovskaya E.A."/>
            <person name="Ravin N.V."/>
            <person name="Skryabin K.G."/>
        </authorList>
    </citation>
    <scope>NUCLEOTIDE SEQUENCE [LARGE SCALE GENOMIC DNA]</scope>
    <source>
        <strain evidence="2 3">768-28</strain>
    </source>
</reference>
<dbReference type="eggNOG" id="arCOG00589">
    <property type="taxonomic scope" value="Archaea"/>
</dbReference>
<sequence length="240" mass="26180">MSIKCIASGQKGGVGKSTLTILTAKAAPALGIRLAIIDLAMGNPSTSLNLLGNIPRHTLATYVINVSKVNEVIHVIPTEHGPVYLIPSGYGDLALINEYGDFKERLGSLIKYLIDRVGIDHVVIDFPSFEPSLDSVLNEALDECDIVYPVGIQDLGSVVALRNLLHFVRRFSINVGRPVINMFRESLGRQWVAVVGKLSGLEPSIIHYDPWVIRWVHDGAGQYGVGVKEALSYVIREILS</sequence>
<dbReference type="AlphaFoldDB" id="F0QWR9"/>
<dbReference type="KEGG" id="vmo:VMUT_2089"/>
<proteinExistence type="predicted"/>
<dbReference type="Proteomes" id="UP000007485">
    <property type="component" value="Chromosome"/>
</dbReference>
<feature type="domain" description="AAA" evidence="1">
    <location>
        <begin position="8"/>
        <end position="171"/>
    </location>
</feature>
<dbReference type="InterPro" id="IPR027417">
    <property type="entry name" value="P-loop_NTPase"/>
</dbReference>
<dbReference type="InterPro" id="IPR025669">
    <property type="entry name" value="AAA_dom"/>
</dbReference>
<evidence type="ECO:0000313" key="2">
    <source>
        <dbReference type="EMBL" id="ADY02286.1"/>
    </source>
</evidence>
<accession>F0QWR9</accession>
<dbReference type="OrthoDB" id="36110at2157"/>
<gene>
    <name evidence="2" type="ordered locus">VMUT_2089</name>
</gene>
<dbReference type="RefSeq" id="WP_013605447.1">
    <property type="nucleotide sequence ID" value="NC_015151.1"/>
</dbReference>